<dbReference type="SUPFAM" id="SSF46626">
    <property type="entry name" value="Cytochrome c"/>
    <property type="match status" value="1"/>
</dbReference>
<sequence>MENKIFKTLRVVNTLLIVVVVCFIFTLLAFAMMPSQAETAAAGGPGPQNPVTPVAAALSAEATKGKEIFTNNCAACHASTDEVVVGPGLKGIESRRDAAWVEKWVQNPQKVLAGGDKYANDLFKKFNGTQMTAFPNLGTEDIKNILAFLKESNP</sequence>
<evidence type="ECO:0000256" key="7">
    <source>
        <dbReference type="SAM" id="Phobius"/>
    </source>
</evidence>
<dbReference type="InterPro" id="IPR036909">
    <property type="entry name" value="Cyt_c-like_dom_sf"/>
</dbReference>
<dbReference type="PROSITE" id="PS51007">
    <property type="entry name" value="CYTC"/>
    <property type="match status" value="1"/>
</dbReference>
<dbReference type="PANTHER" id="PTHR37823:SF1">
    <property type="entry name" value="CYTOCHROME C-553-LIKE"/>
    <property type="match status" value="1"/>
</dbReference>
<evidence type="ECO:0000256" key="2">
    <source>
        <dbReference type="ARBA" id="ARBA00022617"/>
    </source>
</evidence>
<comment type="caution">
    <text evidence="9">The sequence shown here is derived from an EMBL/GenBank/DDBJ whole genome shotgun (WGS) entry which is preliminary data.</text>
</comment>
<proteinExistence type="predicted"/>
<dbReference type="Pfam" id="PF00034">
    <property type="entry name" value="Cytochrom_C"/>
    <property type="match status" value="1"/>
</dbReference>
<feature type="domain" description="Cytochrome c" evidence="8">
    <location>
        <begin position="60"/>
        <end position="153"/>
    </location>
</feature>
<dbReference type="InterPro" id="IPR009056">
    <property type="entry name" value="Cyt_c-like_dom"/>
</dbReference>
<dbReference type="Gene3D" id="1.10.760.10">
    <property type="entry name" value="Cytochrome c-like domain"/>
    <property type="match status" value="1"/>
</dbReference>
<dbReference type="RefSeq" id="WP_283343696.1">
    <property type="nucleotide sequence ID" value="NZ_JASHIF010000003.1"/>
</dbReference>
<evidence type="ECO:0000256" key="1">
    <source>
        <dbReference type="ARBA" id="ARBA00022448"/>
    </source>
</evidence>
<keyword evidence="5 6" id="KW-0408">Iron</keyword>
<accession>A0ABT6Y4K5</accession>
<keyword evidence="7" id="KW-0812">Transmembrane</keyword>
<reference evidence="9 10" key="1">
    <citation type="submission" date="2023-05" db="EMBL/GenBank/DDBJ databases">
        <title>Novel species of genus Flectobacillus isolated from stream in China.</title>
        <authorList>
            <person name="Lu H."/>
        </authorList>
    </citation>
    <scope>NUCLEOTIDE SEQUENCE [LARGE SCALE GENOMIC DNA]</scope>
    <source>
        <strain evidence="9 10">KCTC 42575</strain>
    </source>
</reference>
<evidence type="ECO:0000256" key="5">
    <source>
        <dbReference type="ARBA" id="ARBA00023004"/>
    </source>
</evidence>
<organism evidence="9 10">
    <name type="scientific">Flectobacillus roseus</name>
    <dbReference type="NCBI Taxonomy" id="502259"/>
    <lineage>
        <taxon>Bacteria</taxon>
        <taxon>Pseudomonadati</taxon>
        <taxon>Bacteroidota</taxon>
        <taxon>Cytophagia</taxon>
        <taxon>Cytophagales</taxon>
        <taxon>Flectobacillaceae</taxon>
        <taxon>Flectobacillus</taxon>
    </lineage>
</organism>
<dbReference type="Proteomes" id="UP001236507">
    <property type="component" value="Unassembled WGS sequence"/>
</dbReference>
<keyword evidence="4" id="KW-0249">Electron transport</keyword>
<evidence type="ECO:0000313" key="9">
    <source>
        <dbReference type="EMBL" id="MDI9858497.1"/>
    </source>
</evidence>
<evidence type="ECO:0000259" key="8">
    <source>
        <dbReference type="PROSITE" id="PS51007"/>
    </source>
</evidence>
<keyword evidence="1" id="KW-0813">Transport</keyword>
<dbReference type="PANTHER" id="PTHR37823">
    <property type="entry name" value="CYTOCHROME C-553-LIKE"/>
    <property type="match status" value="1"/>
</dbReference>
<keyword evidence="3 6" id="KW-0479">Metal-binding</keyword>
<evidence type="ECO:0000256" key="3">
    <source>
        <dbReference type="ARBA" id="ARBA00022723"/>
    </source>
</evidence>
<dbReference type="InterPro" id="IPR051811">
    <property type="entry name" value="Cytochrome_c550/c551-like"/>
</dbReference>
<evidence type="ECO:0000313" key="10">
    <source>
        <dbReference type="Proteomes" id="UP001236507"/>
    </source>
</evidence>
<protein>
    <submittedName>
        <fullName evidence="9">Cytochrome c</fullName>
    </submittedName>
</protein>
<keyword evidence="10" id="KW-1185">Reference proteome</keyword>
<gene>
    <name evidence="9" type="ORF">QM524_04690</name>
</gene>
<keyword evidence="7" id="KW-1133">Transmembrane helix</keyword>
<dbReference type="EMBL" id="JASHIF010000003">
    <property type="protein sequence ID" value="MDI9858497.1"/>
    <property type="molecule type" value="Genomic_DNA"/>
</dbReference>
<keyword evidence="2 6" id="KW-0349">Heme</keyword>
<feature type="transmembrane region" description="Helical" evidence="7">
    <location>
        <begin position="12"/>
        <end position="33"/>
    </location>
</feature>
<evidence type="ECO:0000256" key="6">
    <source>
        <dbReference type="PROSITE-ProRule" id="PRU00433"/>
    </source>
</evidence>
<evidence type="ECO:0000256" key="4">
    <source>
        <dbReference type="ARBA" id="ARBA00022982"/>
    </source>
</evidence>
<name>A0ABT6Y4K5_9BACT</name>
<keyword evidence="7" id="KW-0472">Membrane</keyword>